<dbReference type="EMBL" id="BONX01000069">
    <property type="protein sequence ID" value="GIH01341.1"/>
    <property type="molecule type" value="Genomic_DNA"/>
</dbReference>
<evidence type="ECO:0000313" key="1">
    <source>
        <dbReference type="EMBL" id="GIH01341.1"/>
    </source>
</evidence>
<evidence type="ECO:0000313" key="2">
    <source>
        <dbReference type="Proteomes" id="UP000621500"/>
    </source>
</evidence>
<gene>
    <name evidence="1" type="ORF">Pma05_79130</name>
</gene>
<protein>
    <submittedName>
        <fullName evidence="1">Uncharacterized protein</fullName>
    </submittedName>
</protein>
<keyword evidence="2" id="KW-1185">Reference proteome</keyword>
<reference evidence="1 2" key="1">
    <citation type="submission" date="2021-01" db="EMBL/GenBank/DDBJ databases">
        <title>Whole genome shotgun sequence of Plantactinospora mayteni NBRC 109088.</title>
        <authorList>
            <person name="Komaki H."/>
            <person name="Tamura T."/>
        </authorList>
    </citation>
    <scope>NUCLEOTIDE SEQUENCE [LARGE SCALE GENOMIC DNA]</scope>
    <source>
        <strain evidence="1 2">NBRC 109088</strain>
    </source>
</reference>
<name>A0ABQ4F359_9ACTN</name>
<accession>A0ABQ4F359</accession>
<proteinExistence type="predicted"/>
<dbReference type="Proteomes" id="UP000621500">
    <property type="component" value="Unassembled WGS sequence"/>
</dbReference>
<comment type="caution">
    <text evidence="1">The sequence shown here is derived from an EMBL/GenBank/DDBJ whole genome shotgun (WGS) entry which is preliminary data.</text>
</comment>
<organism evidence="1 2">
    <name type="scientific">Plantactinospora mayteni</name>
    <dbReference type="NCBI Taxonomy" id="566021"/>
    <lineage>
        <taxon>Bacteria</taxon>
        <taxon>Bacillati</taxon>
        <taxon>Actinomycetota</taxon>
        <taxon>Actinomycetes</taxon>
        <taxon>Micromonosporales</taxon>
        <taxon>Micromonosporaceae</taxon>
        <taxon>Plantactinospora</taxon>
    </lineage>
</organism>
<sequence>MVDEMSRVAFYVQLADLLAEPVHRARHVRRRQVVTQRLGVPGALAPEGVHVDGPVEVARGDRCVSRNGDAAQRGYAARLHDGRCDAAREGAASRLS</sequence>